<dbReference type="InterPro" id="IPR025165">
    <property type="entry name" value="DUF4100"/>
</dbReference>
<feature type="region of interest" description="Disordered" evidence="1">
    <location>
        <begin position="1"/>
        <end position="86"/>
    </location>
</feature>
<dbReference type="STRING" id="39966.A0A369J704"/>
<protein>
    <recommendedName>
        <fullName evidence="2">DUF4100 domain-containing protein</fullName>
    </recommendedName>
</protein>
<organism evidence="3 4">
    <name type="scientific">Hypsizygus marmoreus</name>
    <name type="common">White beech mushroom</name>
    <name type="synonym">Agaricus marmoreus</name>
    <dbReference type="NCBI Taxonomy" id="39966"/>
    <lineage>
        <taxon>Eukaryota</taxon>
        <taxon>Fungi</taxon>
        <taxon>Dikarya</taxon>
        <taxon>Basidiomycota</taxon>
        <taxon>Agaricomycotina</taxon>
        <taxon>Agaricomycetes</taxon>
        <taxon>Agaricomycetidae</taxon>
        <taxon>Agaricales</taxon>
        <taxon>Tricholomatineae</taxon>
        <taxon>Lyophyllaceae</taxon>
        <taxon>Hypsizygus</taxon>
    </lineage>
</organism>
<sequence length="381" mass="41865">MANYAGLQFDGQDVMSDDSVQGNECTNVPAPAPTVSNPPPQVYPSHPPPINTQDAFKKHKRVAPPPKNDVEMHDGTKPAGRPGPSYHFTSSIQEMVNVDSLQEKILSTPITLTLRELIGSSPELQRRIANLTKTRREYTEKPVVANLVDRFDDHYEETLQEMMKNQVDLDDEEDDVDDAPPESFVTVDLGDGLCHLVFKSTSTLPKTPKKTSSNVTLTPQRVLSGSIPTLSLFAMVTGRFRGTFGGATIYFMVDTGSELNLVSSELSARIGLPIDMDGTRWSLKGINGNPVALGGCVRDVPVSIGGHRFDHHFFVSQEGVGTGKQDVILGQPWLMWYEASLAYTRKGTMRMRIWQHGDSEDIPATVSVTLCNADALVMRLP</sequence>
<dbReference type="EMBL" id="LUEZ02000129">
    <property type="protein sequence ID" value="RDB16195.1"/>
    <property type="molecule type" value="Genomic_DNA"/>
</dbReference>
<dbReference type="InParanoid" id="A0A369J704"/>
<dbReference type="CDD" id="cd00303">
    <property type="entry name" value="retropepsin_like"/>
    <property type="match status" value="1"/>
</dbReference>
<accession>A0A369J704</accession>
<dbReference type="Gene3D" id="2.40.70.10">
    <property type="entry name" value="Acid Proteases"/>
    <property type="match status" value="1"/>
</dbReference>
<gene>
    <name evidence="3" type="ORF">Hypma_003101</name>
</gene>
<dbReference type="Proteomes" id="UP000076154">
    <property type="component" value="Unassembled WGS sequence"/>
</dbReference>
<name>A0A369J704_HYPMA</name>
<dbReference type="OrthoDB" id="5535068at2759"/>
<dbReference type="Pfam" id="PF13650">
    <property type="entry name" value="Asp_protease_2"/>
    <property type="match status" value="1"/>
</dbReference>
<evidence type="ECO:0000313" key="3">
    <source>
        <dbReference type="EMBL" id="RDB16195.1"/>
    </source>
</evidence>
<dbReference type="AlphaFoldDB" id="A0A369J704"/>
<keyword evidence="4" id="KW-1185">Reference proteome</keyword>
<feature type="compositionally biased region" description="Pro residues" evidence="1">
    <location>
        <begin position="30"/>
        <end position="50"/>
    </location>
</feature>
<comment type="caution">
    <text evidence="3">The sequence shown here is derived from an EMBL/GenBank/DDBJ whole genome shotgun (WGS) entry which is preliminary data.</text>
</comment>
<proteinExistence type="predicted"/>
<dbReference type="Pfam" id="PF13352">
    <property type="entry name" value="DUF4100"/>
    <property type="match status" value="1"/>
</dbReference>
<evidence type="ECO:0000313" key="4">
    <source>
        <dbReference type="Proteomes" id="UP000076154"/>
    </source>
</evidence>
<dbReference type="SUPFAM" id="SSF50630">
    <property type="entry name" value="Acid proteases"/>
    <property type="match status" value="1"/>
</dbReference>
<evidence type="ECO:0000259" key="2">
    <source>
        <dbReference type="Pfam" id="PF13352"/>
    </source>
</evidence>
<feature type="domain" description="DUF4100" evidence="2">
    <location>
        <begin position="26"/>
        <end position="141"/>
    </location>
</feature>
<reference evidence="3" key="1">
    <citation type="submission" date="2018-04" db="EMBL/GenBank/DDBJ databases">
        <title>Whole genome sequencing of Hypsizygus marmoreus.</title>
        <authorList>
            <person name="Choi I.-G."/>
            <person name="Min B."/>
            <person name="Kim J.-G."/>
            <person name="Kim S."/>
            <person name="Oh Y.-L."/>
            <person name="Kong W.-S."/>
            <person name="Park H."/>
            <person name="Jeong J."/>
            <person name="Song E.-S."/>
        </authorList>
    </citation>
    <scope>NUCLEOTIDE SEQUENCE [LARGE SCALE GENOMIC DNA]</scope>
    <source>
        <strain evidence="3">51987-8</strain>
    </source>
</reference>
<evidence type="ECO:0000256" key="1">
    <source>
        <dbReference type="SAM" id="MobiDB-lite"/>
    </source>
</evidence>
<dbReference type="InterPro" id="IPR021109">
    <property type="entry name" value="Peptidase_aspartic_dom_sf"/>
</dbReference>